<dbReference type="Proteomes" id="UP000772434">
    <property type="component" value="Unassembled WGS sequence"/>
</dbReference>
<accession>A0A9P5TYX8</accession>
<protein>
    <recommendedName>
        <fullName evidence="3">Thioester reductase (TE) domain-containing protein</fullName>
    </recommendedName>
</protein>
<sequence length="550" mass="60527">MTRGNTLSLEIKLRFDGSPQGDGTYEAQFLTSEKHHIAVENLPDIPGYSTSDLFEPHPTIPHLWKIYPLGLRDLSMFGRERDLAGILLEPAPAYDIDVGNDAELSKFRNLICLFPEFGKGTVARQAALTLYDAEIDNLHGLDSDSTKTHEEAMEEMIAKYSKGLEAKLPVPIADIDPKQQFVLLTGSTGNLGAQILQSLLQNESDKALDISLLSSPKLVFLDGETSREDLGLLQDTLAELRRNLTMIIHTAWRLDFNLSLGSFESHVKSSRMLIDLARSSDHSSSIRFLFTSSIASTQSWDTTRGLYPEHVVMDAKYAVGAGYGESKYVAERILVKSGLQATSFRIGQITGANAPNGAWATTDWVPIIVKTSLSLGFFPEAFGVVSWIPMDAVCSALLDVGFSHDPPITVNVVHPQPVTWTSVMQSIRNAFIKEKGLPCDAFPLIPYSDWVAAVEKHSTNLTETDAQKMARCSAHASFGQPAIKLLPFYRNQANIDEGLGKSNATAMESVGLTPLSTDNVERLSPSLKTLKPLDDTIVHKWVKYWINSGF</sequence>
<dbReference type="EMBL" id="JADNRY010000220">
    <property type="protein sequence ID" value="KAF9060960.1"/>
    <property type="molecule type" value="Genomic_DNA"/>
</dbReference>
<evidence type="ECO:0000313" key="4">
    <source>
        <dbReference type="EMBL" id="KAF9060960.1"/>
    </source>
</evidence>
<proteinExistence type="predicted"/>
<dbReference type="Pfam" id="PF07993">
    <property type="entry name" value="NAD_binding_4"/>
    <property type="match status" value="1"/>
</dbReference>
<name>A0A9P5TYX8_9AGAR</name>
<dbReference type="SUPFAM" id="SSF51735">
    <property type="entry name" value="NAD(P)-binding Rossmann-fold domains"/>
    <property type="match status" value="1"/>
</dbReference>
<keyword evidence="5" id="KW-1185">Reference proteome</keyword>
<dbReference type="AlphaFoldDB" id="A0A9P5TYX8"/>
<comment type="caution">
    <text evidence="4">The sequence shown here is derived from an EMBL/GenBank/DDBJ whole genome shotgun (WGS) entry which is preliminary data.</text>
</comment>
<keyword evidence="1" id="KW-0596">Phosphopantetheine</keyword>
<evidence type="ECO:0000259" key="3">
    <source>
        <dbReference type="Pfam" id="PF07993"/>
    </source>
</evidence>
<feature type="domain" description="Thioester reductase (TE)" evidence="3">
    <location>
        <begin position="214"/>
        <end position="396"/>
    </location>
</feature>
<dbReference type="PANTHER" id="PTHR43439:SF2">
    <property type="entry name" value="ENZYME, PUTATIVE (JCVI)-RELATED"/>
    <property type="match status" value="1"/>
</dbReference>
<dbReference type="InterPro" id="IPR036291">
    <property type="entry name" value="NAD(P)-bd_dom_sf"/>
</dbReference>
<dbReference type="OrthoDB" id="429813at2759"/>
<dbReference type="InterPro" id="IPR013120">
    <property type="entry name" value="FAR_NAD-bd"/>
</dbReference>
<dbReference type="Gene3D" id="3.40.50.720">
    <property type="entry name" value="NAD(P)-binding Rossmann-like Domain"/>
    <property type="match status" value="1"/>
</dbReference>
<evidence type="ECO:0000256" key="1">
    <source>
        <dbReference type="ARBA" id="ARBA00022450"/>
    </source>
</evidence>
<gene>
    <name evidence="4" type="ORF">BDP27DRAFT_1370089</name>
</gene>
<dbReference type="PANTHER" id="PTHR43439">
    <property type="entry name" value="PHENYLACETATE-COENZYME A LIGASE"/>
    <property type="match status" value="1"/>
</dbReference>
<organism evidence="4 5">
    <name type="scientific">Rhodocollybia butyracea</name>
    <dbReference type="NCBI Taxonomy" id="206335"/>
    <lineage>
        <taxon>Eukaryota</taxon>
        <taxon>Fungi</taxon>
        <taxon>Dikarya</taxon>
        <taxon>Basidiomycota</taxon>
        <taxon>Agaricomycotina</taxon>
        <taxon>Agaricomycetes</taxon>
        <taxon>Agaricomycetidae</taxon>
        <taxon>Agaricales</taxon>
        <taxon>Marasmiineae</taxon>
        <taxon>Omphalotaceae</taxon>
        <taxon>Rhodocollybia</taxon>
    </lineage>
</organism>
<evidence type="ECO:0000256" key="2">
    <source>
        <dbReference type="ARBA" id="ARBA00022553"/>
    </source>
</evidence>
<keyword evidence="2" id="KW-0597">Phosphoprotein</keyword>
<evidence type="ECO:0000313" key="5">
    <source>
        <dbReference type="Proteomes" id="UP000772434"/>
    </source>
</evidence>
<reference evidence="4" key="1">
    <citation type="submission" date="2020-11" db="EMBL/GenBank/DDBJ databases">
        <authorList>
            <consortium name="DOE Joint Genome Institute"/>
            <person name="Ahrendt S."/>
            <person name="Riley R."/>
            <person name="Andreopoulos W."/>
            <person name="Labutti K."/>
            <person name="Pangilinan J."/>
            <person name="Ruiz-Duenas F.J."/>
            <person name="Barrasa J.M."/>
            <person name="Sanchez-Garcia M."/>
            <person name="Camarero S."/>
            <person name="Miyauchi S."/>
            <person name="Serrano A."/>
            <person name="Linde D."/>
            <person name="Babiker R."/>
            <person name="Drula E."/>
            <person name="Ayuso-Fernandez I."/>
            <person name="Pacheco R."/>
            <person name="Padilla G."/>
            <person name="Ferreira P."/>
            <person name="Barriuso J."/>
            <person name="Kellner H."/>
            <person name="Castanera R."/>
            <person name="Alfaro M."/>
            <person name="Ramirez L."/>
            <person name="Pisabarro A.G."/>
            <person name="Kuo A."/>
            <person name="Tritt A."/>
            <person name="Lipzen A."/>
            <person name="He G."/>
            <person name="Yan M."/>
            <person name="Ng V."/>
            <person name="Cullen D."/>
            <person name="Martin F."/>
            <person name="Rosso M.-N."/>
            <person name="Henrissat B."/>
            <person name="Hibbett D."/>
            <person name="Martinez A.T."/>
            <person name="Grigoriev I.V."/>
        </authorList>
    </citation>
    <scope>NUCLEOTIDE SEQUENCE</scope>
    <source>
        <strain evidence="4">AH 40177</strain>
    </source>
</reference>
<dbReference type="InterPro" id="IPR051414">
    <property type="entry name" value="Adenylate-forming_Reductase"/>
</dbReference>